<protein>
    <submittedName>
        <fullName evidence="9">Protopanaxadiol 6-hydroxylase</fullName>
        <ecNumber evidence="9">1.14.13.184</ecNumber>
    </submittedName>
</protein>
<dbReference type="EMBL" id="NKXS01002262">
    <property type="protein sequence ID" value="PIN14520.1"/>
    <property type="molecule type" value="Genomic_DNA"/>
</dbReference>
<dbReference type="InterPro" id="IPR017972">
    <property type="entry name" value="Cyt_P450_CS"/>
</dbReference>
<dbReference type="STRING" id="429701.A0A2G9HB37"/>
<dbReference type="Gene3D" id="1.10.630.10">
    <property type="entry name" value="Cytochrome P450"/>
    <property type="match status" value="1"/>
</dbReference>
<keyword evidence="7 8" id="KW-0349">Heme</keyword>
<dbReference type="Proteomes" id="UP000231279">
    <property type="component" value="Unassembled WGS sequence"/>
</dbReference>
<dbReference type="InterPro" id="IPR002401">
    <property type="entry name" value="Cyt_P450_E_grp-I"/>
</dbReference>
<evidence type="ECO:0000256" key="1">
    <source>
        <dbReference type="ARBA" id="ARBA00004167"/>
    </source>
</evidence>
<evidence type="ECO:0000256" key="7">
    <source>
        <dbReference type="PIRSR" id="PIRSR602401-1"/>
    </source>
</evidence>
<keyword evidence="2" id="KW-0812">Transmembrane</keyword>
<dbReference type="AlphaFoldDB" id="A0A2G9HB37"/>
<keyword evidence="4" id="KW-0472">Membrane</keyword>
<name>A0A2G9HB37_9LAMI</name>
<accession>A0A2G9HB37</accession>
<dbReference type="GO" id="GO:0016125">
    <property type="term" value="P:sterol metabolic process"/>
    <property type="evidence" value="ECO:0007669"/>
    <property type="project" value="TreeGrafter"/>
</dbReference>
<dbReference type="PROSITE" id="PS00086">
    <property type="entry name" value="CYTOCHROME_P450"/>
    <property type="match status" value="1"/>
</dbReference>
<keyword evidence="8" id="KW-0503">Monooxygenase</keyword>
<evidence type="ECO:0000256" key="4">
    <source>
        <dbReference type="ARBA" id="ARBA00022989"/>
    </source>
</evidence>
<organism evidence="9 10">
    <name type="scientific">Handroanthus impetiginosus</name>
    <dbReference type="NCBI Taxonomy" id="429701"/>
    <lineage>
        <taxon>Eukaryota</taxon>
        <taxon>Viridiplantae</taxon>
        <taxon>Streptophyta</taxon>
        <taxon>Embryophyta</taxon>
        <taxon>Tracheophyta</taxon>
        <taxon>Spermatophyta</taxon>
        <taxon>Magnoliopsida</taxon>
        <taxon>eudicotyledons</taxon>
        <taxon>Gunneridae</taxon>
        <taxon>Pentapetalae</taxon>
        <taxon>asterids</taxon>
        <taxon>lamiids</taxon>
        <taxon>Lamiales</taxon>
        <taxon>Bignoniaceae</taxon>
        <taxon>Crescentiina</taxon>
        <taxon>Tabebuia alliance</taxon>
        <taxon>Handroanthus</taxon>
    </lineage>
</organism>
<keyword evidence="3 7" id="KW-0479">Metal-binding</keyword>
<proteinExistence type="inferred from homology"/>
<sequence length="187" mass="21499">MYFLADNPAVYDSALKEQLEIRKLKGDDKELLNWEDTKRMKYSRNAVNETLRMAPASLGYFRDVIHDFNFAGYTVPKGWKIFLSLSTMHKNPKYYPNPDKFDPSRFEGNGPAPFTFTPFGGGPRMCPGNEFARHAALVFMHNLLIRFTWGKLIPKEKIIYNDAVSGPEHGLPIKLERRCHEPEIDAS</sequence>
<dbReference type="InterPro" id="IPR001128">
    <property type="entry name" value="Cyt_P450"/>
</dbReference>
<dbReference type="GO" id="GO:0016705">
    <property type="term" value="F:oxidoreductase activity, acting on paired donors, with incorporation or reduction of molecular oxygen"/>
    <property type="evidence" value="ECO:0007669"/>
    <property type="project" value="InterPro"/>
</dbReference>
<comment type="subcellular location">
    <subcellularLocation>
        <location evidence="1">Membrane</location>
        <topology evidence="1">Single-pass membrane protein</topology>
    </subcellularLocation>
</comment>
<evidence type="ECO:0000256" key="5">
    <source>
        <dbReference type="ARBA" id="ARBA00023002"/>
    </source>
</evidence>
<dbReference type="EC" id="1.14.13.184" evidence="9"/>
<evidence type="ECO:0000256" key="2">
    <source>
        <dbReference type="ARBA" id="ARBA00022692"/>
    </source>
</evidence>
<feature type="binding site" description="axial binding residue" evidence="7">
    <location>
        <position position="126"/>
    </location>
    <ligand>
        <name>heme</name>
        <dbReference type="ChEBI" id="CHEBI:30413"/>
    </ligand>
    <ligandPart>
        <name>Fe</name>
        <dbReference type="ChEBI" id="CHEBI:18248"/>
    </ligandPart>
</feature>
<gene>
    <name evidence="9" type="ORF">CDL12_12845</name>
</gene>
<dbReference type="PANTHER" id="PTHR24286:SF53">
    <property type="entry name" value="BETA-AMYRIN 28-OXIDASE-LIKE"/>
    <property type="match status" value="1"/>
</dbReference>
<dbReference type="Pfam" id="PF00067">
    <property type="entry name" value="p450"/>
    <property type="match status" value="1"/>
</dbReference>
<dbReference type="GO" id="GO:0005506">
    <property type="term" value="F:iron ion binding"/>
    <property type="evidence" value="ECO:0007669"/>
    <property type="project" value="InterPro"/>
</dbReference>
<keyword evidence="5 8" id="KW-0560">Oxidoreductase</keyword>
<keyword evidence="10" id="KW-1185">Reference proteome</keyword>
<dbReference type="InterPro" id="IPR036396">
    <property type="entry name" value="Cyt_P450_sf"/>
</dbReference>
<dbReference type="SUPFAM" id="SSF48264">
    <property type="entry name" value="Cytochrome P450"/>
    <property type="match status" value="1"/>
</dbReference>
<dbReference type="GO" id="GO:0020037">
    <property type="term" value="F:heme binding"/>
    <property type="evidence" value="ECO:0007669"/>
    <property type="project" value="InterPro"/>
</dbReference>
<dbReference type="PRINTS" id="PR00463">
    <property type="entry name" value="EP450I"/>
</dbReference>
<keyword evidence="6 7" id="KW-0408">Iron</keyword>
<comment type="caution">
    <text evidence="9">The sequence shown here is derived from an EMBL/GenBank/DDBJ whole genome shotgun (WGS) entry which is preliminary data.</text>
</comment>
<reference evidence="10" key="1">
    <citation type="journal article" date="2018" name="Gigascience">
        <title>Genome assembly of the Pink Ipe (Handroanthus impetiginosus, Bignoniaceae), a highly valued, ecologically keystone Neotropical timber forest tree.</title>
        <authorList>
            <person name="Silva-Junior O.B."/>
            <person name="Grattapaglia D."/>
            <person name="Novaes E."/>
            <person name="Collevatti R.G."/>
        </authorList>
    </citation>
    <scope>NUCLEOTIDE SEQUENCE [LARGE SCALE GENOMIC DNA]</scope>
    <source>
        <strain evidence="10">cv. UFG-1</strain>
    </source>
</reference>
<evidence type="ECO:0000256" key="8">
    <source>
        <dbReference type="RuleBase" id="RU000461"/>
    </source>
</evidence>
<dbReference type="GO" id="GO:0004497">
    <property type="term" value="F:monooxygenase activity"/>
    <property type="evidence" value="ECO:0007669"/>
    <property type="project" value="UniProtKB-KW"/>
</dbReference>
<comment type="similarity">
    <text evidence="8">Belongs to the cytochrome P450 family.</text>
</comment>
<dbReference type="PANTHER" id="PTHR24286">
    <property type="entry name" value="CYTOCHROME P450 26"/>
    <property type="match status" value="1"/>
</dbReference>
<dbReference type="GO" id="GO:0016020">
    <property type="term" value="C:membrane"/>
    <property type="evidence" value="ECO:0007669"/>
    <property type="project" value="UniProtKB-SubCell"/>
</dbReference>
<evidence type="ECO:0000256" key="6">
    <source>
        <dbReference type="ARBA" id="ARBA00023004"/>
    </source>
</evidence>
<keyword evidence="4" id="KW-1133">Transmembrane helix</keyword>
<evidence type="ECO:0000313" key="9">
    <source>
        <dbReference type="EMBL" id="PIN14520.1"/>
    </source>
</evidence>
<evidence type="ECO:0000256" key="3">
    <source>
        <dbReference type="ARBA" id="ARBA00022723"/>
    </source>
</evidence>
<evidence type="ECO:0000313" key="10">
    <source>
        <dbReference type="Proteomes" id="UP000231279"/>
    </source>
</evidence>
<comment type="cofactor">
    <cofactor evidence="7">
        <name>heme</name>
        <dbReference type="ChEBI" id="CHEBI:30413"/>
    </cofactor>
</comment>
<dbReference type="OrthoDB" id="3945418at2759"/>